<feature type="region of interest" description="Disordered" evidence="1">
    <location>
        <begin position="1"/>
        <end position="70"/>
    </location>
</feature>
<organism evidence="2 3">
    <name type="scientific">Sistotremastrum suecicum HHB10207 ss-3</name>
    <dbReference type="NCBI Taxonomy" id="1314776"/>
    <lineage>
        <taxon>Eukaryota</taxon>
        <taxon>Fungi</taxon>
        <taxon>Dikarya</taxon>
        <taxon>Basidiomycota</taxon>
        <taxon>Agaricomycotina</taxon>
        <taxon>Agaricomycetes</taxon>
        <taxon>Sistotremastrales</taxon>
        <taxon>Sistotremastraceae</taxon>
        <taxon>Sistotremastrum</taxon>
    </lineage>
</organism>
<feature type="region of interest" description="Disordered" evidence="1">
    <location>
        <begin position="84"/>
        <end position="117"/>
    </location>
</feature>
<protein>
    <submittedName>
        <fullName evidence="2">Uncharacterized protein</fullName>
    </submittedName>
</protein>
<sequence>MGKDIRRVKSHDGCPYDASHPKRTIRLVISRHSLQANSQPESSSQASSAPSSPLPFTAPPPSPSLSESLSDLTIQDQFTHLSLNEPTAPTAPTAPTEPNAEANQPLEPVVTPPVAEPAAPAPPLRLWGFVAHVPGLPVIPASPPRIYEGPITYMQHLQLQLAAVDTAMQPEAGPSAATSQAIDVEPVVEQAELEVGDGNGDTDIEDEEAMLAALAKQGNYPFYVPRG</sequence>
<evidence type="ECO:0000313" key="3">
    <source>
        <dbReference type="Proteomes" id="UP000076798"/>
    </source>
</evidence>
<feature type="compositionally biased region" description="Pro residues" evidence="1">
    <location>
        <begin position="52"/>
        <end position="63"/>
    </location>
</feature>
<accession>A0A166H4V3</accession>
<gene>
    <name evidence="2" type="ORF">SISSUDRAFT_1058698</name>
</gene>
<feature type="compositionally biased region" description="Low complexity" evidence="1">
    <location>
        <begin position="38"/>
        <end position="51"/>
    </location>
</feature>
<feature type="compositionally biased region" description="Basic and acidic residues" evidence="1">
    <location>
        <begin position="1"/>
        <end position="14"/>
    </location>
</feature>
<keyword evidence="3" id="KW-1185">Reference proteome</keyword>
<evidence type="ECO:0000256" key="1">
    <source>
        <dbReference type="SAM" id="MobiDB-lite"/>
    </source>
</evidence>
<proteinExistence type="predicted"/>
<name>A0A166H4V3_9AGAM</name>
<dbReference type="AlphaFoldDB" id="A0A166H4V3"/>
<reference evidence="2 3" key="1">
    <citation type="journal article" date="2016" name="Mol. Biol. Evol.">
        <title>Comparative Genomics of Early-Diverging Mushroom-Forming Fungi Provides Insights into the Origins of Lignocellulose Decay Capabilities.</title>
        <authorList>
            <person name="Nagy L.G."/>
            <person name="Riley R."/>
            <person name="Tritt A."/>
            <person name="Adam C."/>
            <person name="Daum C."/>
            <person name="Floudas D."/>
            <person name="Sun H."/>
            <person name="Yadav J.S."/>
            <person name="Pangilinan J."/>
            <person name="Larsson K.H."/>
            <person name="Matsuura K."/>
            <person name="Barry K."/>
            <person name="Labutti K."/>
            <person name="Kuo R."/>
            <person name="Ohm R.A."/>
            <person name="Bhattacharya S.S."/>
            <person name="Shirouzu T."/>
            <person name="Yoshinaga Y."/>
            <person name="Martin F.M."/>
            <person name="Grigoriev I.V."/>
            <person name="Hibbett D.S."/>
        </authorList>
    </citation>
    <scope>NUCLEOTIDE SEQUENCE [LARGE SCALE GENOMIC DNA]</scope>
    <source>
        <strain evidence="2 3">HHB10207 ss-3</strain>
    </source>
</reference>
<feature type="compositionally biased region" description="Low complexity" evidence="1">
    <location>
        <begin position="84"/>
        <end position="109"/>
    </location>
</feature>
<dbReference type="EMBL" id="KV428014">
    <property type="protein sequence ID" value="KZT42340.1"/>
    <property type="molecule type" value="Genomic_DNA"/>
</dbReference>
<evidence type="ECO:0000313" key="2">
    <source>
        <dbReference type="EMBL" id="KZT42340.1"/>
    </source>
</evidence>
<dbReference type="Proteomes" id="UP000076798">
    <property type="component" value="Unassembled WGS sequence"/>
</dbReference>